<dbReference type="Proteomes" id="UP000305729">
    <property type="component" value="Chromosome 2"/>
</dbReference>
<accession>A0A5S3V2Q0</accession>
<evidence type="ECO:0000313" key="1">
    <source>
        <dbReference type="EMBL" id="QPB85859.1"/>
    </source>
</evidence>
<protein>
    <submittedName>
        <fullName evidence="1">Uncharacterized protein</fullName>
    </submittedName>
</protein>
<gene>
    <name evidence="1" type="ORF">CWC22_022935</name>
</gene>
<organism evidence="1 2">
    <name type="scientific">Pseudoalteromonas rubra</name>
    <dbReference type="NCBI Taxonomy" id="43658"/>
    <lineage>
        <taxon>Bacteria</taxon>
        <taxon>Pseudomonadati</taxon>
        <taxon>Pseudomonadota</taxon>
        <taxon>Gammaproteobacteria</taxon>
        <taxon>Alteromonadales</taxon>
        <taxon>Pseudoalteromonadaceae</taxon>
        <taxon>Pseudoalteromonas</taxon>
    </lineage>
</organism>
<dbReference type="OrthoDB" id="6312666at2"/>
<reference evidence="1 2" key="1">
    <citation type="submission" date="2019-10" db="EMBL/GenBank/DDBJ databases">
        <title>Pseudoalteromonas rubra S4059.</title>
        <authorList>
            <person name="Paulsen S."/>
            <person name="Wang X."/>
        </authorList>
    </citation>
    <scope>NUCLEOTIDE SEQUENCE [LARGE SCALE GENOMIC DNA]</scope>
    <source>
        <strain evidence="1 2">S4059</strain>
    </source>
</reference>
<dbReference type="AlphaFoldDB" id="A0A5S3V2Q0"/>
<dbReference type="EMBL" id="CP045430">
    <property type="protein sequence ID" value="QPB85859.1"/>
    <property type="molecule type" value="Genomic_DNA"/>
</dbReference>
<dbReference type="RefSeq" id="WP_125560565.1">
    <property type="nucleotide sequence ID" value="NZ_CP045430.1"/>
</dbReference>
<sequence length="139" mass="15568">MNQKSRQLLHVFVVALGLILLIIYKATNSENEHVRLEGDVSQLLLRDGDKAKLLSFYDSTDVGSLNIGIEGFSRSDALFEKKKSQYKAKTLNFVCTHDVLKKYLDSGAKIIVDLTVGKNLADIIVNFHVTSARCSRLRL</sequence>
<evidence type="ECO:0000313" key="2">
    <source>
        <dbReference type="Proteomes" id="UP000305729"/>
    </source>
</evidence>
<name>A0A5S3V2Q0_9GAMM</name>
<proteinExistence type="predicted"/>